<dbReference type="EMBL" id="JAWQEG010000415">
    <property type="protein sequence ID" value="KAK3890506.1"/>
    <property type="molecule type" value="Genomic_DNA"/>
</dbReference>
<name>A0AAE1GEW1_PETCI</name>
<evidence type="ECO:0000259" key="2">
    <source>
        <dbReference type="Pfam" id="PF13843"/>
    </source>
</evidence>
<feature type="region of interest" description="Disordered" evidence="1">
    <location>
        <begin position="159"/>
        <end position="203"/>
    </location>
</feature>
<comment type="caution">
    <text evidence="3">The sequence shown here is derived from an EMBL/GenBank/DDBJ whole genome shotgun (WGS) entry which is preliminary data.</text>
</comment>
<dbReference type="Proteomes" id="UP001286313">
    <property type="component" value="Unassembled WGS sequence"/>
</dbReference>
<reference evidence="3" key="1">
    <citation type="submission" date="2023-10" db="EMBL/GenBank/DDBJ databases">
        <title>Genome assemblies of two species of porcelain crab, Petrolisthes cinctipes and Petrolisthes manimaculis (Anomura: Porcellanidae).</title>
        <authorList>
            <person name="Angst P."/>
        </authorList>
    </citation>
    <scope>NUCLEOTIDE SEQUENCE</scope>
    <source>
        <strain evidence="3">PB745_01</strain>
        <tissue evidence="3">Gill</tissue>
    </source>
</reference>
<accession>A0AAE1GEW1</accession>
<feature type="compositionally biased region" description="Acidic residues" evidence="1">
    <location>
        <begin position="185"/>
        <end position="195"/>
    </location>
</feature>
<proteinExistence type="predicted"/>
<gene>
    <name evidence="3" type="ORF">Pcinc_005586</name>
</gene>
<dbReference type="Pfam" id="PF13843">
    <property type="entry name" value="DDE_Tnp_1_7"/>
    <property type="match status" value="1"/>
</dbReference>
<evidence type="ECO:0000313" key="3">
    <source>
        <dbReference type="EMBL" id="KAK3890506.1"/>
    </source>
</evidence>
<organism evidence="3 4">
    <name type="scientific">Petrolisthes cinctipes</name>
    <name type="common">Flat porcelain crab</name>
    <dbReference type="NCBI Taxonomy" id="88211"/>
    <lineage>
        <taxon>Eukaryota</taxon>
        <taxon>Metazoa</taxon>
        <taxon>Ecdysozoa</taxon>
        <taxon>Arthropoda</taxon>
        <taxon>Crustacea</taxon>
        <taxon>Multicrustacea</taxon>
        <taxon>Malacostraca</taxon>
        <taxon>Eumalacostraca</taxon>
        <taxon>Eucarida</taxon>
        <taxon>Decapoda</taxon>
        <taxon>Pleocyemata</taxon>
        <taxon>Anomura</taxon>
        <taxon>Galatheoidea</taxon>
        <taxon>Porcellanidae</taxon>
        <taxon>Petrolisthes</taxon>
    </lineage>
</organism>
<evidence type="ECO:0000256" key="1">
    <source>
        <dbReference type="SAM" id="MobiDB-lite"/>
    </source>
</evidence>
<keyword evidence="4" id="KW-1185">Reference proteome</keyword>
<feature type="domain" description="PiggyBac transposable element-derived protein" evidence="2">
    <location>
        <begin position="237"/>
        <end position="604"/>
    </location>
</feature>
<sequence>MEGCIAFLLNTTSSLLSPSLLCSPPFLLHVLHHACQNVVRCGEGHNFTLIKENVSLRETATPNSSTPWLSSQPITAHHVTQGRGYKLQTSSVWSSLSKSEHVPQVAPSFITLVPLLMEVPSFYTRGKRAKWLPPPCEDSDLEIDDDTIDDDCFDPDFLLAEDNDDDDIRPLASGSGARVRPQPLPEEDDESVEEEPAAHRKARTRVRPQRHRVWKKEDICISSLPEFSPLAPDCILSPWEYFLLMLPIDLLEDVVYQTNLYAKQKDVNTSFSIDIHELMQFIGIVIYKGVVHLPSIEDYWATKTRIPQVADMMASKRFRLIRSLLHFNNNENVQASTDRFFKVRPLFSGVTKQFQKVAETPTQSVDEVMVAYKGTRAGSLRQYIQNKPDKWGYKLFCRASIDGFIHDILLYQGETTFKNHPTELSQEEYDFQVTMKTVIALVKTLKKPKETAIYADNWFTSISLVEYLKEKYGCRYVGTARPNRIGDPPLRAVKDMEKKSVPRGALDYHSTDGILALRWKDNKIVTVISSDAGVEPLKTVLRYDREQKKVEVTCPSVIKEYNGKMGGIDKSDMLTHLYKSPMRARRWYMKLFGYVLDLCICNAWLLYKRDCKALKEKPVPLKNFRLEISWYARGHKVLTTRMTRLSQEAMDMKVPKRGQKTQLPHENVRFNNREWHLPQFVTNRQTCKHCSTKDDVHRTRWMCTVCQVALCLSDSRNCFRFFHVLPEKRLCTSASSSASPSSSV</sequence>
<protein>
    <recommendedName>
        <fullName evidence="2">PiggyBac transposable element-derived protein domain-containing protein</fullName>
    </recommendedName>
</protein>
<dbReference type="PANTHER" id="PTHR47272">
    <property type="entry name" value="DDE_TNP_1_7 DOMAIN-CONTAINING PROTEIN"/>
    <property type="match status" value="1"/>
</dbReference>
<dbReference type="InterPro" id="IPR029526">
    <property type="entry name" value="PGBD"/>
</dbReference>
<dbReference type="AlphaFoldDB" id="A0AAE1GEW1"/>
<evidence type="ECO:0000313" key="4">
    <source>
        <dbReference type="Proteomes" id="UP001286313"/>
    </source>
</evidence>